<comment type="caution">
    <text evidence="2">The sequence shown here is derived from an EMBL/GenBank/DDBJ whole genome shotgun (WGS) entry which is preliminary data.</text>
</comment>
<gene>
    <name evidence="2" type="ORF">NZH93_28495</name>
</gene>
<reference evidence="2" key="1">
    <citation type="submission" date="2022-08" db="EMBL/GenBank/DDBJ databases">
        <authorList>
            <person name="Tistechok S."/>
            <person name="Samborskyy M."/>
            <person name="Roman I."/>
        </authorList>
    </citation>
    <scope>NUCLEOTIDE SEQUENCE</scope>
    <source>
        <strain evidence="2">DSM 103496</strain>
    </source>
</reference>
<evidence type="ECO:0000259" key="1">
    <source>
        <dbReference type="Pfam" id="PF04149"/>
    </source>
</evidence>
<name>A0A9X2VQE6_9PSEU</name>
<proteinExistence type="predicted"/>
<keyword evidence="3" id="KW-1185">Reference proteome</keyword>
<accession>A0A9X2VQE6</accession>
<feature type="domain" description="DUF397" evidence="1">
    <location>
        <begin position="7"/>
        <end position="26"/>
    </location>
</feature>
<organism evidence="2 3">
    <name type="scientific">Umezawaea endophytica</name>
    <dbReference type="NCBI Taxonomy" id="1654476"/>
    <lineage>
        <taxon>Bacteria</taxon>
        <taxon>Bacillati</taxon>
        <taxon>Actinomycetota</taxon>
        <taxon>Actinomycetes</taxon>
        <taxon>Pseudonocardiales</taxon>
        <taxon>Pseudonocardiaceae</taxon>
        <taxon>Umezawaea</taxon>
    </lineage>
</organism>
<protein>
    <submittedName>
        <fullName evidence="2">DUF397 domain-containing protein</fullName>
    </submittedName>
</protein>
<evidence type="ECO:0000313" key="3">
    <source>
        <dbReference type="Proteomes" id="UP001141259"/>
    </source>
</evidence>
<dbReference type="AlphaFoldDB" id="A0A9X2VQE6"/>
<evidence type="ECO:0000313" key="2">
    <source>
        <dbReference type="EMBL" id="MCS7480815.1"/>
    </source>
</evidence>
<sequence length="85" mass="9145">MSCRRAAVWRKSSYSGANDNGNCVEVAWRKSSHSGSSDNSACVEVAFGGQVGVRDSKNPESVLSFPVESFRAFVSVVRTTGTARR</sequence>
<dbReference type="Proteomes" id="UP001141259">
    <property type="component" value="Unassembled WGS sequence"/>
</dbReference>
<dbReference type="Pfam" id="PF04149">
    <property type="entry name" value="DUF397"/>
    <property type="match status" value="2"/>
</dbReference>
<dbReference type="InterPro" id="IPR007278">
    <property type="entry name" value="DUF397"/>
</dbReference>
<dbReference type="EMBL" id="JANYMP010000015">
    <property type="protein sequence ID" value="MCS7480815.1"/>
    <property type="molecule type" value="Genomic_DNA"/>
</dbReference>
<feature type="domain" description="DUF397" evidence="1">
    <location>
        <begin position="27"/>
        <end position="78"/>
    </location>
</feature>